<keyword evidence="1" id="KW-0472">Membrane</keyword>
<proteinExistence type="predicted"/>
<dbReference type="EMBL" id="JBCGBO010000007">
    <property type="protein sequence ID" value="KAK9188415.1"/>
    <property type="molecule type" value="Genomic_DNA"/>
</dbReference>
<dbReference type="AlphaFoldDB" id="A0AAP0LW77"/>
<keyword evidence="1" id="KW-1133">Transmembrane helix</keyword>
<sequence length="164" mass="19357">MRILLYYQRKELTNESISLSLSHTFPDSSLHSPINADLLSTSPFTVPIFFFLHLSPQVSLSFFLFFFFFAIYMIFSILISRFQCAEKGKEKKGNWKSSNLFFFLFAFPFTEFRYEIIRPVVEGVDWSFDLTFLHFKFNSTHPFKRFTLQINSFHICTSSFVVLG</sequence>
<evidence type="ECO:0000313" key="3">
    <source>
        <dbReference type="Proteomes" id="UP001428341"/>
    </source>
</evidence>
<dbReference type="Proteomes" id="UP001428341">
    <property type="component" value="Unassembled WGS sequence"/>
</dbReference>
<keyword evidence="1" id="KW-0812">Transmembrane</keyword>
<protein>
    <submittedName>
        <fullName evidence="2">Uncharacterized protein</fullName>
    </submittedName>
</protein>
<reference evidence="2 3" key="1">
    <citation type="submission" date="2024-05" db="EMBL/GenBank/DDBJ databases">
        <title>Haplotype-resolved chromosome-level genome assembly of Huyou (Citrus changshanensis).</title>
        <authorList>
            <person name="Miao C."/>
            <person name="Chen W."/>
            <person name="Wu Y."/>
            <person name="Wang L."/>
            <person name="Zhao S."/>
            <person name="Grierson D."/>
            <person name="Xu C."/>
            <person name="Chen K."/>
        </authorList>
    </citation>
    <scope>NUCLEOTIDE SEQUENCE [LARGE SCALE GENOMIC DNA]</scope>
    <source>
        <strain evidence="2">01-14</strain>
        <tissue evidence="2">Leaf</tissue>
    </source>
</reference>
<comment type="caution">
    <text evidence="2">The sequence shown here is derived from an EMBL/GenBank/DDBJ whole genome shotgun (WGS) entry which is preliminary data.</text>
</comment>
<keyword evidence="3" id="KW-1185">Reference proteome</keyword>
<accession>A0AAP0LW77</accession>
<evidence type="ECO:0000313" key="2">
    <source>
        <dbReference type="EMBL" id="KAK9188415.1"/>
    </source>
</evidence>
<name>A0AAP0LW77_9ROSI</name>
<gene>
    <name evidence="2" type="ORF">WN944_019818</name>
</gene>
<organism evidence="2 3">
    <name type="scientific">Citrus x changshan-huyou</name>
    <dbReference type="NCBI Taxonomy" id="2935761"/>
    <lineage>
        <taxon>Eukaryota</taxon>
        <taxon>Viridiplantae</taxon>
        <taxon>Streptophyta</taxon>
        <taxon>Embryophyta</taxon>
        <taxon>Tracheophyta</taxon>
        <taxon>Spermatophyta</taxon>
        <taxon>Magnoliopsida</taxon>
        <taxon>eudicotyledons</taxon>
        <taxon>Gunneridae</taxon>
        <taxon>Pentapetalae</taxon>
        <taxon>rosids</taxon>
        <taxon>malvids</taxon>
        <taxon>Sapindales</taxon>
        <taxon>Rutaceae</taxon>
        <taxon>Aurantioideae</taxon>
        <taxon>Citrus</taxon>
    </lineage>
</organism>
<evidence type="ECO:0000256" key="1">
    <source>
        <dbReference type="SAM" id="Phobius"/>
    </source>
</evidence>
<feature type="transmembrane region" description="Helical" evidence="1">
    <location>
        <begin position="60"/>
        <end position="79"/>
    </location>
</feature>